<keyword evidence="3" id="KW-1185">Reference proteome</keyword>
<organism evidence="2 3">
    <name type="scientific">Stephania cephalantha</name>
    <dbReference type="NCBI Taxonomy" id="152367"/>
    <lineage>
        <taxon>Eukaryota</taxon>
        <taxon>Viridiplantae</taxon>
        <taxon>Streptophyta</taxon>
        <taxon>Embryophyta</taxon>
        <taxon>Tracheophyta</taxon>
        <taxon>Spermatophyta</taxon>
        <taxon>Magnoliopsida</taxon>
        <taxon>Ranunculales</taxon>
        <taxon>Menispermaceae</taxon>
        <taxon>Menispermoideae</taxon>
        <taxon>Cissampelideae</taxon>
        <taxon>Stephania</taxon>
    </lineage>
</organism>
<sequence length="59" mass="6098">MTASKSGDEAAELRRGLLDVGAAPAAVGQRAGPVTSADDGQQTRERTPAPWMASETQKT</sequence>
<dbReference type="AlphaFoldDB" id="A0AAP0EGW0"/>
<dbReference type="Proteomes" id="UP001419268">
    <property type="component" value="Unassembled WGS sequence"/>
</dbReference>
<name>A0AAP0EGW0_9MAGN</name>
<comment type="caution">
    <text evidence="2">The sequence shown here is derived from an EMBL/GenBank/DDBJ whole genome shotgun (WGS) entry which is preliminary data.</text>
</comment>
<feature type="region of interest" description="Disordered" evidence="1">
    <location>
        <begin position="23"/>
        <end position="59"/>
    </location>
</feature>
<protein>
    <submittedName>
        <fullName evidence="2">Uncharacterized protein</fullName>
    </submittedName>
</protein>
<reference evidence="2 3" key="1">
    <citation type="submission" date="2024-01" db="EMBL/GenBank/DDBJ databases">
        <title>Genome assemblies of Stephania.</title>
        <authorList>
            <person name="Yang L."/>
        </authorList>
    </citation>
    <scope>NUCLEOTIDE SEQUENCE [LARGE SCALE GENOMIC DNA]</scope>
    <source>
        <strain evidence="2">JXDWG</strain>
        <tissue evidence="2">Leaf</tissue>
    </source>
</reference>
<gene>
    <name evidence="2" type="ORF">Scep_027696</name>
</gene>
<proteinExistence type="predicted"/>
<dbReference type="EMBL" id="JBBNAG010000012">
    <property type="protein sequence ID" value="KAK9088614.1"/>
    <property type="molecule type" value="Genomic_DNA"/>
</dbReference>
<evidence type="ECO:0000256" key="1">
    <source>
        <dbReference type="SAM" id="MobiDB-lite"/>
    </source>
</evidence>
<evidence type="ECO:0000313" key="3">
    <source>
        <dbReference type="Proteomes" id="UP001419268"/>
    </source>
</evidence>
<accession>A0AAP0EGW0</accession>
<evidence type="ECO:0000313" key="2">
    <source>
        <dbReference type="EMBL" id="KAK9088614.1"/>
    </source>
</evidence>